<dbReference type="AlphaFoldDB" id="A0A1I3LW69"/>
<dbReference type="Proteomes" id="UP000199025">
    <property type="component" value="Unassembled WGS sequence"/>
</dbReference>
<dbReference type="EMBL" id="FORP01000002">
    <property type="protein sequence ID" value="SFI88962.1"/>
    <property type="molecule type" value="Genomic_DNA"/>
</dbReference>
<feature type="compositionally biased region" description="Basic and acidic residues" evidence="1">
    <location>
        <begin position="152"/>
        <end position="161"/>
    </location>
</feature>
<protein>
    <submittedName>
        <fullName evidence="2">Uncharacterized protein</fullName>
    </submittedName>
</protein>
<sequence>MTLPAPSPYLVEKAASFRRIAVAATALDARYGTKLDPAFVHLSNTTFEQWSAYRDSFDAVAVGDALGYSAEQAAEDAEVLLTWATQIDPLGSAWGRLARRAPRKAWEQLKGPALAAMDMGQTAEILLLFYEDLTGRGLAEPLSGSSSKSSHPMRERLSRRDGSLDQDLMSLGLSPHPRVVLAVEGESEQFHVMKIAAELGYREAPELVRVLHLGGTTKDLQKVAALAAAPLIARRETDGHWELLKPPTCLMVAVDPEGKFAADKWERTREGILDEIRQVLRAQGAKTTEEELSLLVDIHRWSASCYEFAHFADEELADALMAIHKTVNGLSREDVIGALAGLRRLARNGNHSVDIKNVWRDWSYKPSKVALANQLWPVLKNKIDRCREDEEASIPEIVRVVDKAYGTALHWRDKSFVLTAV</sequence>
<accession>A0A1I3LW69</accession>
<evidence type="ECO:0000313" key="3">
    <source>
        <dbReference type="Proteomes" id="UP000199025"/>
    </source>
</evidence>
<dbReference type="RefSeq" id="WP_091504419.1">
    <property type="nucleotide sequence ID" value="NZ_CBDRCA010000021.1"/>
</dbReference>
<name>A0A1I3LW69_9PSEU</name>
<keyword evidence="3" id="KW-1185">Reference proteome</keyword>
<evidence type="ECO:0000256" key="1">
    <source>
        <dbReference type="SAM" id="MobiDB-lite"/>
    </source>
</evidence>
<proteinExistence type="predicted"/>
<feature type="region of interest" description="Disordered" evidence="1">
    <location>
        <begin position="140"/>
        <end position="161"/>
    </location>
</feature>
<organism evidence="2 3">
    <name type="scientific">Amycolatopsis sacchari</name>
    <dbReference type="NCBI Taxonomy" id="115433"/>
    <lineage>
        <taxon>Bacteria</taxon>
        <taxon>Bacillati</taxon>
        <taxon>Actinomycetota</taxon>
        <taxon>Actinomycetes</taxon>
        <taxon>Pseudonocardiales</taxon>
        <taxon>Pseudonocardiaceae</taxon>
        <taxon>Amycolatopsis</taxon>
    </lineage>
</organism>
<gene>
    <name evidence="2" type="ORF">SAMN05421835_10269</name>
</gene>
<evidence type="ECO:0000313" key="2">
    <source>
        <dbReference type="EMBL" id="SFI88962.1"/>
    </source>
</evidence>
<dbReference type="OrthoDB" id="5120929at2"/>
<reference evidence="2 3" key="1">
    <citation type="submission" date="2016-10" db="EMBL/GenBank/DDBJ databases">
        <authorList>
            <person name="de Groot N.N."/>
        </authorList>
    </citation>
    <scope>NUCLEOTIDE SEQUENCE [LARGE SCALE GENOMIC DNA]</scope>
    <source>
        <strain evidence="2 3">DSM 44468</strain>
    </source>
</reference>